<dbReference type="Pfam" id="PF00642">
    <property type="entry name" value="zf-CCCH"/>
    <property type="match status" value="1"/>
</dbReference>
<dbReference type="SUPFAM" id="SSF90229">
    <property type="entry name" value="CCCH zinc finger"/>
    <property type="match status" value="2"/>
</dbReference>
<organism evidence="7 8">
    <name type="scientific">Parelaphostrongylus tenuis</name>
    <name type="common">Meningeal worm</name>
    <dbReference type="NCBI Taxonomy" id="148309"/>
    <lineage>
        <taxon>Eukaryota</taxon>
        <taxon>Metazoa</taxon>
        <taxon>Ecdysozoa</taxon>
        <taxon>Nematoda</taxon>
        <taxon>Chromadorea</taxon>
        <taxon>Rhabditida</taxon>
        <taxon>Rhabditina</taxon>
        <taxon>Rhabditomorpha</taxon>
        <taxon>Strongyloidea</taxon>
        <taxon>Metastrongylidae</taxon>
        <taxon>Parelaphostrongylus</taxon>
    </lineage>
</organism>
<dbReference type="InterPro" id="IPR036855">
    <property type="entry name" value="Znf_CCCH_sf"/>
</dbReference>
<sequence length="455" mass="49814">MQAATQLVDPNQIYYAAVPPQPAATHQQSVPYQYGGGFFAADPYMVAPPPSQGSQPVIMPVGHPGYIYMPPPSATVYYPVPAAPHAATAPYYYTPDVIVQQTMPVPQQFIHTHAIVPGDVPLSKVKSTVRPLSTSTPLPTEFSSIPTTMTNLLPYAGNVNAAHFKCHRNMEQEDVLANLSKISVVSEETMEIENERDCEHRPPRQQCPPPVPLNYKTRMCMTYASGKRCEMGNRCKFAHGSEELRVIPDAVGFKVQRIPNSRYKTKLCKNFGPYASNYCPYGTRCEFIHPNDKEYAFVCSSASQASRNSHNVGNMSQSMCNVTPETVCEAPPNSVTRSAVKPAAEKILLKNRNVAGSMMCLPTIGRREQSSDDSAVGSGSSESGVSCAHAKALTRAREGVPAALVPIKFLRRRSMSQLTLKRFNSIENLDIAASCSQLANLDQNRKQLGVLSPFK</sequence>
<evidence type="ECO:0000313" key="7">
    <source>
        <dbReference type="EMBL" id="KAJ1361902.1"/>
    </source>
</evidence>
<feature type="zinc finger region" description="C3H1-type" evidence="5">
    <location>
        <begin position="214"/>
        <end position="242"/>
    </location>
</feature>
<protein>
    <submittedName>
        <fullName evidence="7">mRNA decay activator protein zfp36</fullName>
    </submittedName>
</protein>
<feature type="domain" description="C3H1-type" evidence="6">
    <location>
        <begin position="214"/>
        <end position="242"/>
    </location>
</feature>
<name>A0AAD5QUF8_PARTN</name>
<keyword evidence="2" id="KW-0677">Repeat</keyword>
<dbReference type="GO" id="GO:0051252">
    <property type="term" value="P:regulation of RNA metabolic process"/>
    <property type="evidence" value="ECO:0007669"/>
    <property type="project" value="UniProtKB-ARBA"/>
</dbReference>
<dbReference type="InterPro" id="IPR000571">
    <property type="entry name" value="Znf_CCCH"/>
</dbReference>
<dbReference type="Gene3D" id="4.10.1000.10">
    <property type="entry name" value="Zinc finger, CCCH-type"/>
    <property type="match status" value="2"/>
</dbReference>
<dbReference type="GO" id="GO:0003730">
    <property type="term" value="F:mRNA 3'-UTR binding"/>
    <property type="evidence" value="ECO:0007669"/>
    <property type="project" value="TreeGrafter"/>
</dbReference>
<proteinExistence type="predicted"/>
<dbReference type="GO" id="GO:0005829">
    <property type="term" value="C:cytosol"/>
    <property type="evidence" value="ECO:0007669"/>
    <property type="project" value="TreeGrafter"/>
</dbReference>
<evidence type="ECO:0000256" key="5">
    <source>
        <dbReference type="PROSITE-ProRule" id="PRU00723"/>
    </source>
</evidence>
<reference evidence="7" key="1">
    <citation type="submission" date="2021-06" db="EMBL/GenBank/DDBJ databases">
        <title>Parelaphostrongylus tenuis whole genome reference sequence.</title>
        <authorList>
            <person name="Garwood T.J."/>
            <person name="Larsen P.A."/>
            <person name="Fountain-Jones N.M."/>
            <person name="Garbe J.R."/>
            <person name="Macchietto M.G."/>
            <person name="Kania S.A."/>
            <person name="Gerhold R.W."/>
            <person name="Richards J.E."/>
            <person name="Wolf T.M."/>
        </authorList>
    </citation>
    <scope>NUCLEOTIDE SEQUENCE</scope>
    <source>
        <strain evidence="7">MNPRO001-30</strain>
        <tissue evidence="7">Meninges</tissue>
    </source>
</reference>
<dbReference type="PANTHER" id="PTHR12547">
    <property type="entry name" value="CCCH ZINC FINGER/TIS11-RELATED"/>
    <property type="match status" value="1"/>
</dbReference>
<evidence type="ECO:0000256" key="3">
    <source>
        <dbReference type="ARBA" id="ARBA00022771"/>
    </source>
</evidence>
<dbReference type="Proteomes" id="UP001196413">
    <property type="component" value="Unassembled WGS sequence"/>
</dbReference>
<evidence type="ECO:0000256" key="2">
    <source>
        <dbReference type="ARBA" id="ARBA00022737"/>
    </source>
</evidence>
<keyword evidence="3 5" id="KW-0863">Zinc-finger</keyword>
<dbReference type="GO" id="GO:0010468">
    <property type="term" value="P:regulation of gene expression"/>
    <property type="evidence" value="ECO:0007669"/>
    <property type="project" value="UniProtKB-ARBA"/>
</dbReference>
<dbReference type="FunFam" id="4.10.1000.10:FF:000003">
    <property type="entry name" value="Zinc finger CCCH domain-containing protein"/>
    <property type="match status" value="1"/>
</dbReference>
<gene>
    <name evidence="7" type="primary">ZFP36</name>
    <name evidence="7" type="ORF">KIN20_021281</name>
</gene>
<comment type="caution">
    <text evidence="7">The sequence shown here is derived from an EMBL/GenBank/DDBJ whole genome shotgun (WGS) entry which is preliminary data.</text>
</comment>
<dbReference type="GO" id="GO:0008270">
    <property type="term" value="F:zinc ion binding"/>
    <property type="evidence" value="ECO:0007669"/>
    <property type="project" value="UniProtKB-KW"/>
</dbReference>
<feature type="domain" description="C3H1-type" evidence="6">
    <location>
        <begin position="262"/>
        <end position="292"/>
    </location>
</feature>
<dbReference type="FunFam" id="4.10.1000.10:FF:000018">
    <property type="entry name" value="Zinc finger protein"/>
    <property type="match status" value="1"/>
</dbReference>
<feature type="zinc finger region" description="C3H1-type" evidence="5">
    <location>
        <begin position="262"/>
        <end position="292"/>
    </location>
</feature>
<dbReference type="InterPro" id="IPR045877">
    <property type="entry name" value="ZFP36-like"/>
</dbReference>
<dbReference type="EMBL" id="JAHQIW010004297">
    <property type="protein sequence ID" value="KAJ1361902.1"/>
    <property type="molecule type" value="Genomic_DNA"/>
</dbReference>
<dbReference type="AlphaFoldDB" id="A0AAD5QUF8"/>
<evidence type="ECO:0000313" key="8">
    <source>
        <dbReference type="Proteomes" id="UP001196413"/>
    </source>
</evidence>
<keyword evidence="8" id="KW-1185">Reference proteome</keyword>
<keyword evidence="4 5" id="KW-0862">Zinc</keyword>
<dbReference type="GO" id="GO:0043186">
    <property type="term" value="C:P granule"/>
    <property type="evidence" value="ECO:0007669"/>
    <property type="project" value="UniProtKB-ARBA"/>
</dbReference>
<evidence type="ECO:0000259" key="6">
    <source>
        <dbReference type="PROSITE" id="PS50103"/>
    </source>
</evidence>
<evidence type="ECO:0000256" key="1">
    <source>
        <dbReference type="ARBA" id="ARBA00022723"/>
    </source>
</evidence>
<dbReference type="PANTHER" id="PTHR12547:SF18">
    <property type="entry name" value="PROTEIN TIS11"/>
    <property type="match status" value="1"/>
</dbReference>
<dbReference type="SMART" id="SM00356">
    <property type="entry name" value="ZnF_C3H1"/>
    <property type="match status" value="2"/>
</dbReference>
<evidence type="ECO:0000256" key="4">
    <source>
        <dbReference type="ARBA" id="ARBA00022833"/>
    </source>
</evidence>
<accession>A0AAD5QUF8</accession>
<dbReference type="PROSITE" id="PS50103">
    <property type="entry name" value="ZF_C3H1"/>
    <property type="match status" value="2"/>
</dbReference>
<keyword evidence="1 5" id="KW-0479">Metal-binding</keyword>